<feature type="region of interest" description="Disordered" evidence="1">
    <location>
        <begin position="398"/>
        <end position="427"/>
    </location>
</feature>
<reference evidence="2 3" key="1">
    <citation type="submission" date="2016-04" db="EMBL/GenBank/DDBJ databases">
        <title>A degradative enzymes factory behind the ericoid mycorrhizal symbiosis.</title>
        <authorList>
            <consortium name="DOE Joint Genome Institute"/>
            <person name="Martino E."/>
            <person name="Morin E."/>
            <person name="Grelet G."/>
            <person name="Kuo A."/>
            <person name="Kohler A."/>
            <person name="Daghino S."/>
            <person name="Barry K."/>
            <person name="Choi C."/>
            <person name="Cichocki N."/>
            <person name="Clum A."/>
            <person name="Copeland A."/>
            <person name="Hainaut M."/>
            <person name="Haridas S."/>
            <person name="Labutti K."/>
            <person name="Lindquist E."/>
            <person name="Lipzen A."/>
            <person name="Khouja H.-R."/>
            <person name="Murat C."/>
            <person name="Ohm R."/>
            <person name="Olson A."/>
            <person name="Spatafora J."/>
            <person name="Veneault-Fourrey C."/>
            <person name="Henrissat B."/>
            <person name="Grigoriev I."/>
            <person name="Martin F."/>
            <person name="Perotto S."/>
        </authorList>
    </citation>
    <scope>NUCLEOTIDE SEQUENCE [LARGE SCALE GENOMIC DNA]</scope>
    <source>
        <strain evidence="2 3">E</strain>
    </source>
</reference>
<feature type="compositionally biased region" description="Acidic residues" evidence="1">
    <location>
        <begin position="720"/>
        <end position="731"/>
    </location>
</feature>
<evidence type="ECO:0000313" key="2">
    <source>
        <dbReference type="EMBL" id="PMD62652.1"/>
    </source>
</evidence>
<name>A0A2J6TI00_9HELO</name>
<feature type="compositionally biased region" description="Acidic residues" evidence="1">
    <location>
        <begin position="653"/>
        <end position="662"/>
    </location>
</feature>
<proteinExistence type="predicted"/>
<dbReference type="Proteomes" id="UP000235371">
    <property type="component" value="Unassembled WGS sequence"/>
</dbReference>
<protein>
    <submittedName>
        <fullName evidence="2">Uncharacterized protein</fullName>
    </submittedName>
</protein>
<accession>A0A2J6TI00</accession>
<dbReference type="EMBL" id="KZ613783">
    <property type="protein sequence ID" value="PMD62652.1"/>
    <property type="molecule type" value="Genomic_DNA"/>
</dbReference>
<sequence length="1007" mass="112074">MPGEFGIIITKARRSSISQRRRARVGARIRSCFRYHFPSSVYHAPHTTPSSSHLNVWSTSTIQRLQRPHYSHIIAGPRSLSKAVLRFVCFAAPSALFFGTCGSAPPNLAFAFELPGRPTSDLRGRDQKRSPVFRVAWFCTILRLLHTTCSPRGQQRISTRSPRVLQEQTLYNSARVSSEARSCFSPSHITHTTQDLVCTWYPLTPLLLPPHCAQFVSPYAKDSSTILFGWEKFSSNALLNTLSDFALRKIATALFSLSPPLQAASAPPPSTVHSFHHTNTIPRLQARRKSVSPRANPTSKMSQNWTGSPTGDNGAYPSNEGWDFPAQVYQQNLNEAAAAALNEDPFHQPATPDDFEAAAVALDKVQSHQLAALDGLGGFQGDLQYDGQVSIGDAQDDGQVKLSSQEDGQDDDPAYQEDRYEEEASDEDIKYEVESDQGNRHQQALDIMIADGVYKGLLPTQADYHKENRINKELWELKRLGTVGPDLDDVSMQYWIGRLFVAFKNVNDIKDKPCKNGKPAQSAQRLGGSYYPDMAIEMVCWRIVIECSTAHYGVQLVEPHHGTKVEKYDSFAHRMEKIVDVCKTSKATCKQLLDPPYHRRLIDAPENEASVKENNKRLNSKRDVQNIIGRQTMKEKNIKIEDLLGANSDLDEAYESENEDGENVYYTTPTSTRKRTPASKHRSTSGRTIFRKLDFSSPLETTPLSLKRKRRAVTSKNYKEDEDDESEDTDISEYKEEGEATEGKGSAKRPTTKSSRAMAPSPTPTRPRAAPRKQYAEKCLPGTHPARTQSQGDLQSAFGDQPHASGSGADDQPLGSNSKPSGQHQGSLSSGSHSQLHSVTSSQSSAARKPYTIPGPADDNADDGKMEYKLILCDLLQVDRQLAQIYTLQEFRTYARAYNLQFAGKPWEMTTHDGGKHTCMMFRIPLPNGTYIAHFCFFLFKLAHLAVGRGDLKLDATFNHRSPHIAGFSTDGDARLDMALGVIPNPFGMVHPRLLDANHYEGYAGYE</sequence>
<feature type="compositionally biased region" description="Polar residues" evidence="1">
    <location>
        <begin position="293"/>
        <end position="311"/>
    </location>
</feature>
<feature type="compositionally biased region" description="Acidic residues" evidence="1">
    <location>
        <begin position="407"/>
        <end position="426"/>
    </location>
</feature>
<evidence type="ECO:0000256" key="1">
    <source>
        <dbReference type="SAM" id="MobiDB-lite"/>
    </source>
</evidence>
<evidence type="ECO:0000313" key="3">
    <source>
        <dbReference type="Proteomes" id="UP000235371"/>
    </source>
</evidence>
<dbReference type="GeneID" id="36590893"/>
<feature type="region of interest" description="Disordered" evidence="1">
    <location>
        <begin position="285"/>
        <end position="315"/>
    </location>
</feature>
<feature type="region of interest" description="Disordered" evidence="1">
    <location>
        <begin position="706"/>
        <end position="860"/>
    </location>
</feature>
<feature type="region of interest" description="Disordered" evidence="1">
    <location>
        <begin position="653"/>
        <end position="689"/>
    </location>
</feature>
<feature type="compositionally biased region" description="Low complexity" evidence="1">
    <location>
        <begin position="821"/>
        <end position="845"/>
    </location>
</feature>
<organism evidence="2 3">
    <name type="scientific">Hyaloscypha bicolor E</name>
    <dbReference type="NCBI Taxonomy" id="1095630"/>
    <lineage>
        <taxon>Eukaryota</taxon>
        <taxon>Fungi</taxon>
        <taxon>Dikarya</taxon>
        <taxon>Ascomycota</taxon>
        <taxon>Pezizomycotina</taxon>
        <taxon>Leotiomycetes</taxon>
        <taxon>Helotiales</taxon>
        <taxon>Hyaloscyphaceae</taxon>
        <taxon>Hyaloscypha</taxon>
        <taxon>Hyaloscypha bicolor</taxon>
    </lineage>
</organism>
<dbReference type="RefSeq" id="XP_024739556.1">
    <property type="nucleotide sequence ID" value="XM_024882816.1"/>
</dbReference>
<keyword evidence="3" id="KW-1185">Reference proteome</keyword>
<gene>
    <name evidence="2" type="ORF">K444DRAFT_627549</name>
</gene>
<dbReference type="OrthoDB" id="4851482at2759"/>
<dbReference type="AlphaFoldDB" id="A0A2J6TI00"/>
<feature type="compositionally biased region" description="Basic residues" evidence="1">
    <location>
        <begin position="672"/>
        <end position="684"/>
    </location>
</feature>
<feature type="compositionally biased region" description="Basic and acidic residues" evidence="1">
    <location>
        <begin position="732"/>
        <end position="742"/>
    </location>
</feature>
<dbReference type="InParanoid" id="A0A2J6TI00"/>